<evidence type="ECO:0000313" key="7">
    <source>
        <dbReference type="EMBL" id="CAH1783406.1"/>
    </source>
</evidence>
<evidence type="ECO:0000259" key="6">
    <source>
        <dbReference type="Pfam" id="PF07782"/>
    </source>
</evidence>
<dbReference type="PANTHER" id="PTHR21041">
    <property type="entry name" value="DENDRITIC CELL-SPECIFIC TRANSMEMBRANE PROTEIN"/>
    <property type="match status" value="1"/>
</dbReference>
<sequence>MGRVRDIVKFMLCIALLTIPGIIVYPGRVCLVKAMINLLINGPIKNILENAKKIPNGISCQVEKIKEVKMDNQTAILDEYRKEAMKRMISLPIEMLETVADVPKQAIENVFSQLNFVKINISDIKINTTITLHNVTFDLNDVQGYTNGVNVFDNIERPNIMGIDTLVTIIGKMSAIFENQMELRDAIQQILPNMLNCVLYVLLGLVILHAGFYFCYYLLQSDYHNTILHRIGRCVLVQECLMTFKGLLIILVLMVGVMQLLDKLDSLFYQALETIRQESNITISIDVGSGLNVVLNDTNPHISKLLHQQVPMLFTNDSFNYKLEINTESCLSDPSPPFHEKIADRVGLITITSVIAILTILQLFVGKIQHAIAEYFYPKKEDHAKITKKLKGACLERVMNKIGMLIEDNDGAAEQSIEGEVHESSPLETFH</sequence>
<dbReference type="AlphaFoldDB" id="A0A8S4NP47"/>
<keyword evidence="2 5" id="KW-0812">Transmembrane</keyword>
<evidence type="ECO:0000256" key="4">
    <source>
        <dbReference type="ARBA" id="ARBA00023136"/>
    </source>
</evidence>
<keyword evidence="8" id="KW-1185">Reference proteome</keyword>
<organism evidence="7 8">
    <name type="scientific">Owenia fusiformis</name>
    <name type="common">Polychaete worm</name>
    <dbReference type="NCBI Taxonomy" id="6347"/>
    <lineage>
        <taxon>Eukaryota</taxon>
        <taxon>Metazoa</taxon>
        <taxon>Spiralia</taxon>
        <taxon>Lophotrochozoa</taxon>
        <taxon>Annelida</taxon>
        <taxon>Polychaeta</taxon>
        <taxon>Sedentaria</taxon>
        <taxon>Canalipalpata</taxon>
        <taxon>Sabellida</taxon>
        <taxon>Oweniida</taxon>
        <taxon>Oweniidae</taxon>
        <taxon>Owenia</taxon>
    </lineage>
</organism>
<feature type="domain" description="Dendritic cell-specific transmembrane protein-like" evidence="6">
    <location>
        <begin position="235"/>
        <end position="382"/>
    </location>
</feature>
<evidence type="ECO:0000256" key="1">
    <source>
        <dbReference type="ARBA" id="ARBA00004141"/>
    </source>
</evidence>
<feature type="transmembrane region" description="Helical" evidence="5">
    <location>
        <begin position="198"/>
        <end position="219"/>
    </location>
</feature>
<keyword evidence="4 5" id="KW-0472">Membrane</keyword>
<comment type="subcellular location">
    <subcellularLocation>
        <location evidence="1">Membrane</location>
        <topology evidence="1">Multi-pass membrane protein</topology>
    </subcellularLocation>
</comment>
<reference evidence="7" key="1">
    <citation type="submission" date="2022-03" db="EMBL/GenBank/DDBJ databases">
        <authorList>
            <person name="Martin C."/>
        </authorList>
    </citation>
    <scope>NUCLEOTIDE SEQUENCE</scope>
</reference>
<protein>
    <recommendedName>
        <fullName evidence="6">Dendritic cell-specific transmembrane protein-like domain-containing protein</fullName>
    </recommendedName>
</protein>
<feature type="transmembrane region" description="Helical" evidence="5">
    <location>
        <begin position="7"/>
        <end position="27"/>
    </location>
</feature>
<gene>
    <name evidence="7" type="ORF">OFUS_LOCUS9753</name>
</gene>
<evidence type="ECO:0000256" key="3">
    <source>
        <dbReference type="ARBA" id="ARBA00022989"/>
    </source>
</evidence>
<dbReference type="InterPro" id="IPR051856">
    <property type="entry name" value="CSR-E3_Ligase_Protein"/>
</dbReference>
<dbReference type="OrthoDB" id="6148521at2759"/>
<dbReference type="InterPro" id="IPR012858">
    <property type="entry name" value="DC_STAMP-like"/>
</dbReference>
<dbReference type="PANTHER" id="PTHR21041:SF17">
    <property type="entry name" value="E3 UBIQUITIN-PROTEIN LIGASE DCST1"/>
    <property type="match status" value="1"/>
</dbReference>
<keyword evidence="3 5" id="KW-1133">Transmembrane helix</keyword>
<name>A0A8S4NP47_OWEFU</name>
<dbReference type="Proteomes" id="UP000749559">
    <property type="component" value="Unassembled WGS sequence"/>
</dbReference>
<dbReference type="EMBL" id="CAIIXF020000005">
    <property type="protein sequence ID" value="CAH1783406.1"/>
    <property type="molecule type" value="Genomic_DNA"/>
</dbReference>
<dbReference type="Pfam" id="PF07782">
    <property type="entry name" value="DC_STAMP"/>
    <property type="match status" value="1"/>
</dbReference>
<evidence type="ECO:0000313" key="8">
    <source>
        <dbReference type="Proteomes" id="UP000749559"/>
    </source>
</evidence>
<feature type="transmembrane region" description="Helical" evidence="5">
    <location>
        <begin position="240"/>
        <end position="261"/>
    </location>
</feature>
<accession>A0A8S4NP47</accession>
<dbReference type="GO" id="GO:0016020">
    <property type="term" value="C:membrane"/>
    <property type="evidence" value="ECO:0007669"/>
    <property type="project" value="UniProtKB-SubCell"/>
</dbReference>
<evidence type="ECO:0000256" key="2">
    <source>
        <dbReference type="ARBA" id="ARBA00022692"/>
    </source>
</evidence>
<feature type="transmembrane region" description="Helical" evidence="5">
    <location>
        <begin position="346"/>
        <end position="365"/>
    </location>
</feature>
<evidence type="ECO:0000256" key="5">
    <source>
        <dbReference type="SAM" id="Phobius"/>
    </source>
</evidence>
<comment type="caution">
    <text evidence="7">The sequence shown here is derived from an EMBL/GenBank/DDBJ whole genome shotgun (WGS) entry which is preliminary data.</text>
</comment>
<proteinExistence type="predicted"/>